<reference evidence="2 3" key="1">
    <citation type="submission" date="2018-11" db="EMBL/GenBank/DDBJ databases">
        <title>Complete genome sequence of multidrug-resistant Aeromonas veronii strain MS-18-37.</title>
        <authorList>
            <person name="Abdelhamed H."/>
            <person name="Lawrence M."/>
            <person name="Waldbieser G."/>
        </authorList>
    </citation>
    <scope>NUCLEOTIDE SEQUENCE [LARGE SCALE GENOMIC DNA]</scope>
    <source>
        <strain evidence="2 3">MS-18-37</strain>
    </source>
</reference>
<dbReference type="EMBL" id="CP033604">
    <property type="protein sequence ID" value="AYV37540.1"/>
    <property type="molecule type" value="Genomic_DNA"/>
</dbReference>
<proteinExistence type="predicted"/>
<dbReference type="AlphaFoldDB" id="A0AAN1UQ28"/>
<sequence length="329" mass="37521">MTNSENEIDKTVYVDTLEKPILFKLISNTKFIAGIIIMYAGLGIPVLLKTQSDIYVLLKDYGPVTLGSIFALLGLSIAFSELNRLKRLRREERFVDVDESRSNNDYKFQIKILNELNSLKNKSDGLSAQAVENIVSEMIEAKTLVQDKLYDSFDDYFNEIRRVLLEQAHTSDKKASILLDKGTAYSKGGITFFISSIIGWQILSSLTGFKEQYIYGIVSCSLLFIFIEFLAAWFLKQYRHFVDTSTYHIKVKSIFDKYMLSYLAIKSLSGNEGGEESKYQAMLKILEEDIKWPESYLLKNGDVSFAKEAIETMTLFAKAMRSEAKSQTK</sequence>
<feature type="transmembrane region" description="Helical" evidence="1">
    <location>
        <begin position="61"/>
        <end position="80"/>
    </location>
</feature>
<feature type="transmembrane region" description="Helical" evidence="1">
    <location>
        <begin position="184"/>
        <end position="202"/>
    </location>
</feature>
<gene>
    <name evidence="2" type="ORF">EFI48_12400</name>
</gene>
<protein>
    <submittedName>
        <fullName evidence="2">Uncharacterized protein</fullName>
    </submittedName>
</protein>
<keyword evidence="1" id="KW-0472">Membrane</keyword>
<organism evidence="2 3">
    <name type="scientific">Aeromonas veronii</name>
    <dbReference type="NCBI Taxonomy" id="654"/>
    <lineage>
        <taxon>Bacteria</taxon>
        <taxon>Pseudomonadati</taxon>
        <taxon>Pseudomonadota</taxon>
        <taxon>Gammaproteobacteria</taxon>
        <taxon>Aeromonadales</taxon>
        <taxon>Aeromonadaceae</taxon>
        <taxon>Aeromonas</taxon>
    </lineage>
</organism>
<keyword evidence="1" id="KW-0812">Transmembrane</keyword>
<evidence type="ECO:0000256" key="1">
    <source>
        <dbReference type="SAM" id="Phobius"/>
    </source>
</evidence>
<dbReference type="Proteomes" id="UP000267614">
    <property type="component" value="Chromosome"/>
</dbReference>
<dbReference type="RefSeq" id="WP_123173196.1">
    <property type="nucleotide sequence ID" value="NZ_CP033604.1"/>
</dbReference>
<evidence type="ECO:0000313" key="3">
    <source>
        <dbReference type="Proteomes" id="UP000267614"/>
    </source>
</evidence>
<accession>A0AAN1UQ28</accession>
<feature type="transmembrane region" description="Helical" evidence="1">
    <location>
        <begin position="31"/>
        <end position="49"/>
    </location>
</feature>
<feature type="transmembrane region" description="Helical" evidence="1">
    <location>
        <begin position="214"/>
        <end position="235"/>
    </location>
</feature>
<keyword evidence="1" id="KW-1133">Transmembrane helix</keyword>
<evidence type="ECO:0000313" key="2">
    <source>
        <dbReference type="EMBL" id="AYV37540.1"/>
    </source>
</evidence>
<name>A0AAN1UQ28_AERVE</name>